<comment type="catalytic activity">
    <reaction evidence="8">
        <text>a 1,2-diacyl-sn-glycerol + UDP-alpha-D-glucose = a 1,2-diacyl-3-O-(beta-D-glucopyranosyl)-sn-glycerol + UDP + H(+)</text>
        <dbReference type="Rhea" id="RHEA:17285"/>
        <dbReference type="ChEBI" id="CHEBI:15378"/>
        <dbReference type="ChEBI" id="CHEBI:17815"/>
        <dbReference type="ChEBI" id="CHEBI:58223"/>
        <dbReference type="ChEBI" id="CHEBI:58885"/>
        <dbReference type="ChEBI" id="CHEBI:75799"/>
        <dbReference type="EC" id="2.4.1.336"/>
    </reaction>
</comment>
<dbReference type="SUPFAM" id="SSF53448">
    <property type="entry name" value="Nucleotide-diphospho-sugar transferases"/>
    <property type="match status" value="1"/>
</dbReference>
<evidence type="ECO:0000256" key="11">
    <source>
        <dbReference type="ARBA" id="ARBA00078564"/>
    </source>
</evidence>
<evidence type="ECO:0000256" key="2">
    <source>
        <dbReference type="ARBA" id="ARBA00022676"/>
    </source>
</evidence>
<keyword evidence="7 12" id="KW-0472">Membrane</keyword>
<feature type="transmembrane region" description="Helical" evidence="12">
    <location>
        <begin position="320"/>
        <end position="340"/>
    </location>
</feature>
<dbReference type="STRING" id="591205.SAMN05421538_11246"/>
<dbReference type="FunFam" id="3.90.550.10:FF:000164">
    <property type="entry name" value="Beta-(1-3)-glucosyl transferase"/>
    <property type="match status" value="1"/>
</dbReference>
<dbReference type="GO" id="GO:0005886">
    <property type="term" value="C:plasma membrane"/>
    <property type="evidence" value="ECO:0007669"/>
    <property type="project" value="TreeGrafter"/>
</dbReference>
<evidence type="ECO:0000256" key="9">
    <source>
        <dbReference type="ARBA" id="ARBA00066964"/>
    </source>
</evidence>
<name>A0A1G7G412_9RHOB</name>
<gene>
    <name evidence="14" type="ORF">SAMN05421538_11246</name>
</gene>
<evidence type="ECO:0000256" key="10">
    <source>
        <dbReference type="ARBA" id="ARBA00068721"/>
    </source>
</evidence>
<evidence type="ECO:0000256" key="3">
    <source>
        <dbReference type="ARBA" id="ARBA00022679"/>
    </source>
</evidence>
<evidence type="ECO:0000256" key="6">
    <source>
        <dbReference type="ARBA" id="ARBA00022989"/>
    </source>
</evidence>
<evidence type="ECO:0000256" key="1">
    <source>
        <dbReference type="ARBA" id="ARBA00004141"/>
    </source>
</evidence>
<feature type="transmembrane region" description="Helical" evidence="12">
    <location>
        <begin position="423"/>
        <end position="441"/>
    </location>
</feature>
<feature type="transmembrane region" description="Helical" evidence="12">
    <location>
        <begin position="447"/>
        <end position="465"/>
    </location>
</feature>
<dbReference type="GO" id="GO:0016758">
    <property type="term" value="F:hexosyltransferase activity"/>
    <property type="evidence" value="ECO:0007669"/>
    <property type="project" value="TreeGrafter"/>
</dbReference>
<dbReference type="Pfam" id="PF13632">
    <property type="entry name" value="Glyco_trans_2_3"/>
    <property type="match status" value="1"/>
</dbReference>
<reference evidence="14 15" key="1">
    <citation type="submission" date="2016-10" db="EMBL/GenBank/DDBJ databases">
        <authorList>
            <person name="de Groot N.N."/>
        </authorList>
    </citation>
    <scope>NUCLEOTIDE SEQUENCE [LARGE SCALE GENOMIC DNA]</scope>
    <source>
        <strain evidence="14 15">DSM 22220</strain>
    </source>
</reference>
<keyword evidence="4 12" id="KW-0812">Transmembrane</keyword>
<dbReference type="InterPro" id="IPR029044">
    <property type="entry name" value="Nucleotide-diphossugar_trans"/>
</dbReference>
<keyword evidence="5" id="KW-0460">Magnesium</keyword>
<comment type="subcellular location">
    <subcellularLocation>
        <location evidence="1">Membrane</location>
        <topology evidence="1">Multi-pass membrane protein</topology>
    </subcellularLocation>
</comment>
<dbReference type="EMBL" id="FNAH01000012">
    <property type="protein sequence ID" value="SDE82894.1"/>
    <property type="molecule type" value="Genomic_DNA"/>
</dbReference>
<feature type="transmembrane region" description="Helical" evidence="12">
    <location>
        <begin position="346"/>
        <end position="368"/>
    </location>
</feature>
<proteinExistence type="predicted"/>
<feature type="transmembrane region" description="Helical" evidence="12">
    <location>
        <begin position="6"/>
        <end position="32"/>
    </location>
</feature>
<evidence type="ECO:0000259" key="13">
    <source>
        <dbReference type="Pfam" id="PF13632"/>
    </source>
</evidence>
<protein>
    <recommendedName>
        <fullName evidence="10">Beta-monoglucosyldiacylglycerol synthase</fullName>
        <ecNumber evidence="9">2.4.1.336</ecNumber>
    </recommendedName>
    <alternativeName>
        <fullName evidence="11">UDP-glucose:1,2-diacylglycerol 3-beta-D-glucosyltransferase</fullName>
    </alternativeName>
</protein>
<accession>A0A1G7G412</accession>
<evidence type="ECO:0000256" key="7">
    <source>
        <dbReference type="ARBA" id="ARBA00023136"/>
    </source>
</evidence>
<dbReference type="InterPro" id="IPR001173">
    <property type="entry name" value="Glyco_trans_2-like"/>
</dbReference>
<evidence type="ECO:0000313" key="15">
    <source>
        <dbReference type="Proteomes" id="UP000199344"/>
    </source>
</evidence>
<keyword evidence="6 12" id="KW-1133">Transmembrane helix</keyword>
<evidence type="ECO:0000256" key="5">
    <source>
        <dbReference type="ARBA" id="ARBA00022842"/>
    </source>
</evidence>
<dbReference type="Gene3D" id="3.90.550.10">
    <property type="entry name" value="Spore Coat Polysaccharide Biosynthesis Protein SpsA, Chain A"/>
    <property type="match status" value="1"/>
</dbReference>
<evidence type="ECO:0000256" key="4">
    <source>
        <dbReference type="ARBA" id="ARBA00022692"/>
    </source>
</evidence>
<dbReference type="EC" id="2.4.1.336" evidence="9"/>
<evidence type="ECO:0000256" key="8">
    <source>
        <dbReference type="ARBA" id="ARBA00053004"/>
    </source>
</evidence>
<organism evidence="14 15">
    <name type="scientific">Paracoccus isoporae</name>
    <dbReference type="NCBI Taxonomy" id="591205"/>
    <lineage>
        <taxon>Bacteria</taxon>
        <taxon>Pseudomonadati</taxon>
        <taxon>Pseudomonadota</taxon>
        <taxon>Alphaproteobacteria</taxon>
        <taxon>Rhodobacterales</taxon>
        <taxon>Paracoccaceae</taxon>
        <taxon>Paracoccus</taxon>
    </lineage>
</organism>
<keyword evidence="15" id="KW-1185">Reference proteome</keyword>
<evidence type="ECO:0000313" key="14">
    <source>
        <dbReference type="EMBL" id="SDE82894.1"/>
    </source>
</evidence>
<keyword evidence="3 14" id="KW-0808">Transferase</keyword>
<dbReference type="Proteomes" id="UP000199344">
    <property type="component" value="Unassembled WGS sequence"/>
</dbReference>
<evidence type="ECO:0000256" key="12">
    <source>
        <dbReference type="SAM" id="Phobius"/>
    </source>
</evidence>
<keyword evidence="2" id="KW-0328">Glycosyltransferase</keyword>
<sequence>MELRAVFIWGILILSAVLPAVGLFLCAVIIVVQIGLMGLRPFVSCLPARLATGRQDFASPRFSIHVATHAEPPRLVIRTLQALLDQDWPSDAYEIVVMDNNTADPAVWKPVKRFCAAHPGRIAFLHRTGVKGAKAGALNIALAHTRDDATHVVTVDADYVVDRDFLRRAAEALHRTAADYVQFPQSYVATTTTAPGVDAELEEYFRTNAAAADEAEAVLLTGTLCVISKTALVSVGGWSGATTTEDADLGVRLCHAGFAGRFINRVVGKGLLPLSLRDLERQRYRWCSGNVQTLLRHGRTILTPAGEFELHKRLVILTQLTAWFSLALVPFALLTVWLLTAQGHTVAAALAAVAILLALCDIVSRVVARGLRDGQALPVILHALACRIALAPQSAKATFDALAGCRLKFVVTDKSGGKGSGSLSICHLVVFLTALLLLLGGHPAEPLIRAALLALLLPLPAALLTDRSLRAYRATIASPVKEVSA</sequence>
<dbReference type="PANTHER" id="PTHR43867">
    <property type="entry name" value="CELLULOSE SYNTHASE CATALYTIC SUBUNIT A [UDP-FORMING]"/>
    <property type="match status" value="1"/>
</dbReference>
<dbReference type="InterPro" id="IPR050321">
    <property type="entry name" value="Glycosyltr_2/OpgH_subfam"/>
</dbReference>
<feature type="domain" description="Glycosyltransferase 2-like" evidence="13">
    <location>
        <begin position="151"/>
        <end position="356"/>
    </location>
</feature>
<dbReference type="PANTHER" id="PTHR43867:SF4">
    <property type="entry name" value="BETA-(1-3)-GLUCOSYL TRANSFERASE"/>
    <property type="match status" value="1"/>
</dbReference>
<dbReference type="AlphaFoldDB" id="A0A1G7G412"/>